<evidence type="ECO:0000256" key="1">
    <source>
        <dbReference type="ARBA" id="ARBA00004141"/>
    </source>
</evidence>
<dbReference type="CDD" id="cd03244">
    <property type="entry name" value="ABCC_MRP_domain2"/>
    <property type="match status" value="1"/>
</dbReference>
<keyword evidence="3 11" id="KW-0812">Transmembrane</keyword>
<dbReference type="SMART" id="SM00382">
    <property type="entry name" value="AAA"/>
    <property type="match status" value="2"/>
</dbReference>
<evidence type="ECO:0000256" key="2">
    <source>
        <dbReference type="ARBA" id="ARBA00022448"/>
    </source>
</evidence>
<dbReference type="SUPFAM" id="SSF52540">
    <property type="entry name" value="P-loop containing nucleoside triphosphate hydrolases"/>
    <property type="match status" value="2"/>
</dbReference>
<evidence type="ECO:0000313" key="15">
    <source>
        <dbReference type="Proteomes" id="UP000807353"/>
    </source>
</evidence>
<dbReference type="SUPFAM" id="SSF90123">
    <property type="entry name" value="ABC transporter transmembrane region"/>
    <property type="match status" value="2"/>
</dbReference>
<keyword evidence="4" id="KW-0677">Repeat</keyword>
<dbReference type="GO" id="GO:0000329">
    <property type="term" value="C:fungal-type vacuole membrane"/>
    <property type="evidence" value="ECO:0007669"/>
    <property type="project" value="TreeGrafter"/>
</dbReference>
<dbReference type="CDD" id="cd03250">
    <property type="entry name" value="ABCC_MRP_domain1"/>
    <property type="match status" value="1"/>
</dbReference>
<reference evidence="14" key="1">
    <citation type="submission" date="2020-11" db="EMBL/GenBank/DDBJ databases">
        <authorList>
            <consortium name="DOE Joint Genome Institute"/>
            <person name="Ahrendt S."/>
            <person name="Riley R."/>
            <person name="Andreopoulos W."/>
            <person name="Labutti K."/>
            <person name="Pangilinan J."/>
            <person name="Ruiz-Duenas F.J."/>
            <person name="Barrasa J.M."/>
            <person name="Sanchez-Garcia M."/>
            <person name="Camarero S."/>
            <person name="Miyauchi S."/>
            <person name="Serrano A."/>
            <person name="Linde D."/>
            <person name="Babiker R."/>
            <person name="Drula E."/>
            <person name="Ayuso-Fernandez I."/>
            <person name="Pacheco R."/>
            <person name="Padilla G."/>
            <person name="Ferreira P."/>
            <person name="Barriuso J."/>
            <person name="Kellner H."/>
            <person name="Castanera R."/>
            <person name="Alfaro M."/>
            <person name="Ramirez L."/>
            <person name="Pisabarro A.G."/>
            <person name="Kuo A."/>
            <person name="Tritt A."/>
            <person name="Lipzen A."/>
            <person name="He G."/>
            <person name="Yan M."/>
            <person name="Ng V."/>
            <person name="Cullen D."/>
            <person name="Martin F."/>
            <person name="Rosso M.-N."/>
            <person name="Henrissat B."/>
            <person name="Hibbett D."/>
            <person name="Martinez A.T."/>
            <person name="Grigoriev I.V."/>
        </authorList>
    </citation>
    <scope>NUCLEOTIDE SEQUENCE</scope>
    <source>
        <strain evidence="14">CBS 247.69</strain>
    </source>
</reference>
<keyword evidence="7 11" id="KW-1133">Transmembrane helix</keyword>
<dbReference type="InterPro" id="IPR050173">
    <property type="entry name" value="ABC_transporter_C-like"/>
</dbReference>
<feature type="transmembrane region" description="Helical" evidence="11">
    <location>
        <begin position="356"/>
        <end position="378"/>
    </location>
</feature>
<feature type="transmembrane region" description="Helical" evidence="11">
    <location>
        <begin position="480"/>
        <end position="502"/>
    </location>
</feature>
<dbReference type="InterPro" id="IPR011527">
    <property type="entry name" value="ABC1_TM_dom"/>
</dbReference>
<dbReference type="CDD" id="cd18580">
    <property type="entry name" value="ABC_6TM_ABCC_D2"/>
    <property type="match status" value="1"/>
</dbReference>
<comment type="caution">
    <text evidence="14">The sequence shown here is derived from an EMBL/GenBank/DDBJ whole genome shotgun (WGS) entry which is preliminary data.</text>
</comment>
<keyword evidence="14" id="KW-0378">Hydrolase</keyword>
<keyword evidence="2" id="KW-0813">Transport</keyword>
<dbReference type="PROSITE" id="PS50929">
    <property type="entry name" value="ABC_TM1F"/>
    <property type="match status" value="2"/>
</dbReference>
<feature type="transmembrane region" description="Helical" evidence="11">
    <location>
        <begin position="6"/>
        <end position="25"/>
    </location>
</feature>
<feature type="transmembrane region" description="Helical" evidence="11">
    <location>
        <begin position="1037"/>
        <end position="1060"/>
    </location>
</feature>
<dbReference type="PROSITE" id="PS50893">
    <property type="entry name" value="ABC_TRANSPORTER_2"/>
    <property type="match status" value="2"/>
</dbReference>
<dbReference type="Pfam" id="PF00005">
    <property type="entry name" value="ABC_tran"/>
    <property type="match status" value="2"/>
</dbReference>
<keyword evidence="5" id="KW-0547">Nucleotide-binding</keyword>
<sequence>MPRFQLEVALALVVAACGSLIVFYFTRTKEGKVQLPIHVDEAEDNRYGHDPFDVTKPEDVVDGYPIDGDAFWANMRWRKLFVALLLSAIPVIDAISVGWSVANDQLPEIVVYALNLVFSLYVLILAVRSVNQNTIDDHSESILHLTTLSTLAVAFLGSTAILPNTPPIITSLETVPALRPVWYAKLCLYTIVCFVAFTTPQGPRLRFPPEHIYAEKTISAATNTDEENVCGIIGASPWEVLLFSYTTKVVWLGNLATSLETADLPIVPANMRATSNYPKMKRAMRDIHLRIGQWRPKPGSGWALGYRLLRLNSLVFTAMLLLAAVSAILFYTPALFLQWFVAYLEVDNARDEMGWGWVYVIGLFGTNAVTYLVTGQLWSMSTTTIQVRLKIQLNSILFAKTLVRKDVASSAPPPTSSNRPLPETDLSNDETSEKKDEDEFSSKAQIMTLMTTDVDRVSDFAWHVFALVDSPIEIMIGSMFLYKLLGVSCFFGLAVTCLFLPMNHIAGKIVVGAQENLMKARDERVSLMNEILGGIRMLKFMAWERNFEAKVMKIREKELKYQKLNYTIETLWNAIWNGSPILVTLVSFWHFTVVRQQVLSPSIAFTSIIVFNEMKYALNALPETFINMLQASLSLRRIEKYMNGAEVSPVPPIDRQSQTIAFQSCTVTWPQDRSQASLAPSAASTPRHKFMLVDLSLNFPSGELSLICGKLGSGKTLLLLALLGEADILTGQMFCPRSPPDSLASFAGVYVPKEHWVVQGICAYVPQAAWLRNASIKENILFNLPFDEERYRRTLEVCALVSDLDILEDGDESEIGERGVNLSGGQKARVSLARAVYSRASILLLDDVLSAVDAHTAHHLYHECLKGDLMRGRTVILVSHHVQLCSPGAKYIVALDNGRLEFEGDRERFQSSDVMRKLVQTTDAADAKEDVAEVLEETVLAKKSDPNSESSSTIASQASVVKIERKPPRKLVEEERRAVGRIGRDIWETYIRACGNRWYWAIFIIVLLVASISPVIENGWLRHWASSSLDSDGESPIYYIAIYAAITTAGLIITTLRFFFLYDGSIRASTVLYKRLLETVLFANIRFHDTVSRGRLLNRFGKDFEGIDSSLSDNFGRSVMYGLSALTTVITVSVVGGLPFIVAMCLLGIVYYNAAKATIYGQTSRDMRRLDSVTRSPLYSIYGETISGVTILRAFGASSKFLRDMLCCVDTNSNPYYWMWGVNRWLSIRFNLLSSGVVGATALVSLLSPSISASLAGFALAFASTITNDLLFMVRRFVGLEQSMVALERVKEYTELIREPPEFIEPRPPASWPPTGAIECQDLVIRYAPDLPDVLHKINFEVLPGEKIGILGRTGSGKSTLALSFFRFVEATEGRILVDGIDIAQVGLTDLRSRLTIIPQDPTILSGSLRSTLDVFEEYDDAEIFEALRRVHLIPSEDTPDEDADMVNANVFRNLDSSVSEGGENFSTGEKQLLCMARAILKRSKVLVMDEATASVDYATDELIGKTIRHEFAESTILTIAHRLRTVIDYDRVMLLDNGHIAEYDKPSVLLRDPSSKFYALCKATGREEFAMLKKMAGV</sequence>
<dbReference type="Gene3D" id="3.40.50.300">
    <property type="entry name" value="P-loop containing nucleotide triphosphate hydrolases"/>
    <property type="match status" value="2"/>
</dbReference>
<feature type="transmembrane region" description="Helical" evidence="11">
    <location>
        <begin position="1228"/>
        <end position="1247"/>
    </location>
</feature>
<feature type="transmembrane region" description="Helical" evidence="11">
    <location>
        <begin position="998"/>
        <end position="1016"/>
    </location>
</feature>
<accession>A0A9P6CIS6</accession>
<feature type="transmembrane region" description="Helical" evidence="11">
    <location>
        <begin position="182"/>
        <end position="199"/>
    </location>
</feature>
<dbReference type="GO" id="GO:0005524">
    <property type="term" value="F:ATP binding"/>
    <property type="evidence" value="ECO:0007669"/>
    <property type="project" value="UniProtKB-KW"/>
</dbReference>
<feature type="transmembrane region" description="Helical" evidence="11">
    <location>
        <begin position="142"/>
        <end position="162"/>
    </location>
</feature>
<evidence type="ECO:0000259" key="13">
    <source>
        <dbReference type="PROSITE" id="PS50929"/>
    </source>
</evidence>
<feature type="transmembrane region" description="Helical" evidence="11">
    <location>
        <begin position="1119"/>
        <end position="1152"/>
    </location>
</feature>
<dbReference type="FunFam" id="3.40.50.300:FF:000825">
    <property type="entry name" value="ABC bile acid transporter"/>
    <property type="match status" value="1"/>
</dbReference>
<dbReference type="Gene3D" id="1.20.1560.10">
    <property type="entry name" value="ABC transporter type 1, transmembrane domain"/>
    <property type="match status" value="2"/>
</dbReference>
<feature type="transmembrane region" description="Helical" evidence="11">
    <location>
        <begin position="1253"/>
        <end position="1274"/>
    </location>
</feature>
<dbReference type="InterPro" id="IPR036640">
    <property type="entry name" value="ABC1_TM_sf"/>
</dbReference>
<evidence type="ECO:0000256" key="8">
    <source>
        <dbReference type="ARBA" id="ARBA00023136"/>
    </source>
</evidence>
<dbReference type="InterPro" id="IPR044726">
    <property type="entry name" value="ABCC_6TM_D2"/>
</dbReference>
<evidence type="ECO:0000259" key="12">
    <source>
        <dbReference type="PROSITE" id="PS50893"/>
    </source>
</evidence>
<keyword evidence="9" id="KW-0325">Glycoprotein</keyword>
<protein>
    <submittedName>
        <fullName evidence="14">P-loop containing nucleoside triphosphate hydrolase protein</fullName>
    </submittedName>
</protein>
<dbReference type="EMBL" id="MU150235">
    <property type="protein sequence ID" value="KAF9467961.1"/>
    <property type="molecule type" value="Genomic_DNA"/>
</dbReference>
<feature type="transmembrane region" description="Helical" evidence="11">
    <location>
        <begin position="80"/>
        <end position="103"/>
    </location>
</feature>
<feature type="compositionally biased region" description="Basic and acidic residues" evidence="10">
    <location>
        <begin position="431"/>
        <end position="440"/>
    </location>
</feature>
<dbReference type="FunFam" id="1.20.1560.10:FF:000013">
    <property type="entry name" value="ABC transporter C family member 2"/>
    <property type="match status" value="1"/>
</dbReference>
<feature type="region of interest" description="Disordered" evidence="10">
    <location>
        <begin position="408"/>
        <end position="440"/>
    </location>
</feature>
<dbReference type="GO" id="GO:0140359">
    <property type="term" value="F:ABC-type transporter activity"/>
    <property type="evidence" value="ECO:0007669"/>
    <property type="project" value="InterPro"/>
</dbReference>
<keyword evidence="8 11" id="KW-0472">Membrane</keyword>
<evidence type="ECO:0000256" key="6">
    <source>
        <dbReference type="ARBA" id="ARBA00022840"/>
    </source>
</evidence>
<name>A0A9P6CIS6_9AGAR</name>
<dbReference type="FunFam" id="3.40.50.300:FF:001354">
    <property type="entry name" value="ATP-binding cassette (ABC) transporter, putative"/>
    <property type="match status" value="1"/>
</dbReference>
<dbReference type="GO" id="GO:0016887">
    <property type="term" value="F:ATP hydrolysis activity"/>
    <property type="evidence" value="ECO:0007669"/>
    <property type="project" value="InterPro"/>
</dbReference>
<keyword evidence="6" id="KW-0067">ATP-binding</keyword>
<evidence type="ECO:0000256" key="4">
    <source>
        <dbReference type="ARBA" id="ARBA00022737"/>
    </source>
</evidence>
<organism evidence="14 15">
    <name type="scientific">Collybia nuda</name>
    <dbReference type="NCBI Taxonomy" id="64659"/>
    <lineage>
        <taxon>Eukaryota</taxon>
        <taxon>Fungi</taxon>
        <taxon>Dikarya</taxon>
        <taxon>Basidiomycota</taxon>
        <taxon>Agaricomycotina</taxon>
        <taxon>Agaricomycetes</taxon>
        <taxon>Agaricomycetidae</taxon>
        <taxon>Agaricales</taxon>
        <taxon>Tricholomatineae</taxon>
        <taxon>Clitocybaceae</taxon>
        <taxon>Collybia</taxon>
    </lineage>
</organism>
<feature type="transmembrane region" description="Helical" evidence="11">
    <location>
        <begin position="314"/>
        <end position="336"/>
    </location>
</feature>
<dbReference type="InterPro" id="IPR027417">
    <property type="entry name" value="P-loop_NTPase"/>
</dbReference>
<dbReference type="InterPro" id="IPR003593">
    <property type="entry name" value="AAA+_ATPase"/>
</dbReference>
<dbReference type="PROSITE" id="PS00211">
    <property type="entry name" value="ABC_TRANSPORTER_1"/>
    <property type="match status" value="1"/>
</dbReference>
<feature type="domain" description="ABC transmembrane type-1" evidence="13">
    <location>
        <begin position="318"/>
        <end position="630"/>
    </location>
</feature>
<dbReference type="OrthoDB" id="6500128at2759"/>
<comment type="subcellular location">
    <subcellularLocation>
        <location evidence="1">Membrane</location>
        <topology evidence="1">Multi-pass membrane protein</topology>
    </subcellularLocation>
</comment>
<evidence type="ECO:0000313" key="14">
    <source>
        <dbReference type="EMBL" id="KAF9467961.1"/>
    </source>
</evidence>
<evidence type="ECO:0000256" key="5">
    <source>
        <dbReference type="ARBA" id="ARBA00022741"/>
    </source>
</evidence>
<feature type="transmembrane region" description="Helical" evidence="11">
    <location>
        <begin position="109"/>
        <end position="130"/>
    </location>
</feature>
<evidence type="ECO:0000256" key="9">
    <source>
        <dbReference type="ARBA" id="ARBA00023180"/>
    </source>
</evidence>
<keyword evidence="15" id="KW-1185">Reference proteome</keyword>
<feature type="domain" description="ABC transporter" evidence="12">
    <location>
        <begin position="673"/>
        <end position="922"/>
    </location>
</feature>
<evidence type="ECO:0000256" key="7">
    <source>
        <dbReference type="ARBA" id="ARBA00022989"/>
    </source>
</evidence>
<evidence type="ECO:0000256" key="11">
    <source>
        <dbReference type="SAM" id="Phobius"/>
    </source>
</evidence>
<dbReference type="CDD" id="cd18596">
    <property type="entry name" value="ABC_6TM_VMR1_D1_like"/>
    <property type="match status" value="1"/>
</dbReference>
<dbReference type="InterPro" id="IPR017871">
    <property type="entry name" value="ABC_transporter-like_CS"/>
</dbReference>
<dbReference type="InterPro" id="IPR003439">
    <property type="entry name" value="ABC_transporter-like_ATP-bd"/>
</dbReference>
<proteinExistence type="predicted"/>
<dbReference type="PANTHER" id="PTHR24223:SF353">
    <property type="entry name" value="ABC TRANSPORTER ATP-BINDING PROTEIN_PERMEASE VMR1-RELATED"/>
    <property type="match status" value="1"/>
</dbReference>
<dbReference type="Proteomes" id="UP000807353">
    <property type="component" value="Unassembled WGS sequence"/>
</dbReference>
<feature type="domain" description="ABC transmembrane type-1" evidence="13">
    <location>
        <begin position="1001"/>
        <end position="1282"/>
    </location>
</feature>
<evidence type="ECO:0000256" key="10">
    <source>
        <dbReference type="SAM" id="MobiDB-lite"/>
    </source>
</evidence>
<evidence type="ECO:0000256" key="3">
    <source>
        <dbReference type="ARBA" id="ARBA00022692"/>
    </source>
</evidence>
<feature type="domain" description="ABC transporter" evidence="12">
    <location>
        <begin position="1318"/>
        <end position="1563"/>
    </location>
</feature>
<gene>
    <name evidence="14" type="ORF">BDZ94DRAFT_1305120</name>
</gene>
<dbReference type="PANTHER" id="PTHR24223">
    <property type="entry name" value="ATP-BINDING CASSETTE SUB-FAMILY C"/>
    <property type="match status" value="1"/>
</dbReference>
<dbReference type="Pfam" id="PF00664">
    <property type="entry name" value="ABC_membrane"/>
    <property type="match status" value="2"/>
</dbReference>